<organism evidence="1 2">
    <name type="scientific">Zarea fungicola</name>
    <dbReference type="NCBI Taxonomy" id="93591"/>
    <lineage>
        <taxon>Eukaryota</taxon>
        <taxon>Fungi</taxon>
        <taxon>Dikarya</taxon>
        <taxon>Ascomycota</taxon>
        <taxon>Pezizomycotina</taxon>
        <taxon>Sordariomycetes</taxon>
        <taxon>Hypocreomycetidae</taxon>
        <taxon>Hypocreales</taxon>
        <taxon>Cordycipitaceae</taxon>
        <taxon>Zarea</taxon>
    </lineage>
</organism>
<evidence type="ECO:0000313" key="1">
    <source>
        <dbReference type="EMBL" id="KAJ2982540.1"/>
    </source>
</evidence>
<accession>A0ACC1NUC9</accession>
<gene>
    <name evidence="1" type="ORF">NQ176_g1324</name>
</gene>
<keyword evidence="2" id="KW-1185">Reference proteome</keyword>
<proteinExistence type="predicted"/>
<dbReference type="Proteomes" id="UP001143910">
    <property type="component" value="Unassembled WGS sequence"/>
</dbReference>
<sequence>MRFTLSTTLAVATAASGAAAQLSGDQVLKSLNDIVSGLRSAGDARVKLQQATPTINAQTVVAFENALNDAFAPVYNTINENSLGDENNIGDFNDAQQAALCALLPQFTQAGNYAIDTLSKLPTFQDQNGPAFDTEFKFGLTIESLSIGLNSVAWSLHLAGASAKCDSDNFAVLQGLSGSLDDLSNYLLY</sequence>
<comment type="caution">
    <text evidence="1">The sequence shown here is derived from an EMBL/GenBank/DDBJ whole genome shotgun (WGS) entry which is preliminary data.</text>
</comment>
<dbReference type="EMBL" id="JANJQO010000071">
    <property type="protein sequence ID" value="KAJ2982540.1"/>
    <property type="molecule type" value="Genomic_DNA"/>
</dbReference>
<name>A0ACC1NUC9_9HYPO</name>
<reference evidence="1" key="1">
    <citation type="submission" date="2022-08" db="EMBL/GenBank/DDBJ databases">
        <title>Genome Sequence of Lecanicillium fungicola.</title>
        <authorList>
            <person name="Buettner E."/>
        </authorList>
    </citation>
    <scope>NUCLEOTIDE SEQUENCE</scope>
    <source>
        <strain evidence="1">Babe33</strain>
    </source>
</reference>
<protein>
    <submittedName>
        <fullName evidence="1">Uncharacterized protein</fullName>
    </submittedName>
</protein>
<evidence type="ECO:0000313" key="2">
    <source>
        <dbReference type="Proteomes" id="UP001143910"/>
    </source>
</evidence>